<dbReference type="Proteomes" id="UP001384579">
    <property type="component" value="Unassembled WGS sequence"/>
</dbReference>
<keyword evidence="2" id="KW-1185">Reference proteome</keyword>
<protein>
    <recommendedName>
        <fullName evidence="3">Addiction module component</fullName>
    </recommendedName>
</protein>
<reference evidence="1 2" key="1">
    <citation type="journal article" date="2020" name="Harmful Algae">
        <title>Molecular and morphological characterization of a novel dihydroanatoxin-a producing Microcoleus species (cyanobacteria) from the Russian River, California, USA.</title>
        <authorList>
            <person name="Conklin K.Y."/>
            <person name="Stancheva R."/>
            <person name="Otten T.G."/>
            <person name="Fadness R."/>
            <person name="Boyer G.L."/>
            <person name="Read B."/>
            <person name="Zhang X."/>
            <person name="Sheath R.G."/>
        </authorList>
    </citation>
    <scope>NUCLEOTIDE SEQUENCE [LARGE SCALE GENOMIC DNA]</scope>
    <source>
        <strain evidence="1 2">PTRS2</strain>
    </source>
</reference>
<accession>A0ABU8YW65</accession>
<gene>
    <name evidence="1" type="ORF">WMG39_26870</name>
</gene>
<organism evidence="1 2">
    <name type="scientific">Microcoleus anatoxicus PTRS2</name>
    <dbReference type="NCBI Taxonomy" id="2705321"/>
    <lineage>
        <taxon>Bacteria</taxon>
        <taxon>Bacillati</taxon>
        <taxon>Cyanobacteriota</taxon>
        <taxon>Cyanophyceae</taxon>
        <taxon>Oscillatoriophycideae</taxon>
        <taxon>Oscillatoriales</taxon>
        <taxon>Microcoleaceae</taxon>
        <taxon>Microcoleus</taxon>
        <taxon>Microcoleus anatoxicus</taxon>
    </lineage>
</organism>
<evidence type="ECO:0000313" key="1">
    <source>
        <dbReference type="EMBL" id="MEK0188438.1"/>
    </source>
</evidence>
<evidence type="ECO:0000313" key="2">
    <source>
        <dbReference type="Proteomes" id="UP001384579"/>
    </source>
</evidence>
<dbReference type="RefSeq" id="WP_340521602.1">
    <property type="nucleotide sequence ID" value="NZ_JBBLXS010000615.1"/>
</dbReference>
<name>A0ABU8YW65_9CYAN</name>
<comment type="caution">
    <text evidence="1">The sequence shown here is derived from an EMBL/GenBank/DDBJ whole genome shotgun (WGS) entry which is preliminary data.</text>
</comment>
<evidence type="ECO:0008006" key="3">
    <source>
        <dbReference type="Google" id="ProtNLM"/>
    </source>
</evidence>
<sequence>MNNDKVDRFSQNFKFRYNREQAKTLTTKSMFTYSNVLNQVKSLTIADQLRLLEDLKKMIQLREEVSEDDEVISAEEIAESEAAWQDYQAKRDRGISSQELKLKLFGENN</sequence>
<dbReference type="EMBL" id="JBBLXS010000615">
    <property type="protein sequence ID" value="MEK0188438.1"/>
    <property type="molecule type" value="Genomic_DNA"/>
</dbReference>
<proteinExistence type="predicted"/>